<feature type="compositionally biased region" description="Acidic residues" evidence="5">
    <location>
        <begin position="706"/>
        <end position="745"/>
    </location>
</feature>
<keyword evidence="3" id="KW-0539">Nucleus</keyword>
<dbReference type="OrthoDB" id="342531at2759"/>
<dbReference type="PANTHER" id="PTHR13213:SF2">
    <property type="entry name" value="MYB-BINDING PROTEIN 1A"/>
    <property type="match status" value="1"/>
</dbReference>
<feature type="region of interest" description="Disordered" evidence="5">
    <location>
        <begin position="704"/>
        <end position="745"/>
    </location>
</feature>
<evidence type="ECO:0000313" key="7">
    <source>
        <dbReference type="Proteomes" id="UP000028545"/>
    </source>
</evidence>
<dbReference type="OMA" id="ELNICCK"/>
<evidence type="ECO:0000256" key="5">
    <source>
        <dbReference type="SAM" id="MobiDB-lite"/>
    </source>
</evidence>
<sequence length="984" mass="109211">MAKKRAPSSEEAPQVPNKRFKRAKNPRDDMYKALESFTSFPTQPDWEDHQTEQNLYKALTHRIRDLQVKAAALVSKALVGESETEEPSEPTISEEEFKRHLERYLFPALTKGDTVSREGTFRVISKILSALLGDRNLSSTLYPSLTFDEFLSMLVRFTPLDESNTGDDQALGRLLGLRCFVQKEVLEKDTERWRKVLPMLLDLASKNIELRLACGAIIADAVGSLSKGEATWTTNAIASSPLAKTAEGLAIWVAALQHHPDLKSENWKKPVSARSAPNVLNLLKESATKVLNENAGPVNNGKATWSAPLHFVWSRLAKYFGNLGQAGRKDFASIWTPVVEDYLFAKNATDLQKARGFLIFQRMLIEVATDEALVNTIFSRNLMSCLQNHASRKDRHLHGVAIETLSAIEEIAALKPKSIVPILKNLLGNNGSYEFEQRTNTKTIEKVLKPTESSDIKQVLELLEAPFAKASTGKTNLSATGNAYMRYLYYLASTGNSIGALQKLSTLAFGSSKVTSKYGLTESAKANCLTQLESALARAGRSVENFDLLCQLVAGVKPKNVELDDDVLEQQKAVVKTLDKILRDPEFVLFGDRQLTNALALAHAMPLFMVYSGVPGADSQLIAINSLLETCETKGEDAGLQLVIVYILLPIMYRPSSLGRQVSKHIFEAIAPRLDIETMRMLLERLEFTEDKAGYSELVQFIDAPEGSDDEDEDEEDDGSGSENDSEDSDEDGEEESGDESDGTADIDQEQLLKALGSHLLDTNGEKAGDGEDDESDSEEEPDMSDSEMMAMNDTLVAAFDHISGKGANEANEAKKATAGVVQFKNRILDLVEAYLQQQPRNTKVIFAQFPYLVRLASQTKSSDIRARVVDILSRYRKRFLKDRKQWLEEGKRKKQVSDYVSTLEDVHKEVGHRDSQMFAKAASAACLTIAAAVVAADKKKIGRLNKMHEKLEAELMTEKRKKVHKSFFETWKAYQQSVSGGAE</sequence>
<name>A0A084GB29_PSEDA</name>
<dbReference type="GeneID" id="27722636"/>
<proteinExistence type="inferred from homology"/>
<dbReference type="Pfam" id="PF04931">
    <property type="entry name" value="DNA_pol_phi"/>
    <property type="match status" value="1"/>
</dbReference>
<dbReference type="GO" id="GO:0006355">
    <property type="term" value="P:regulation of DNA-templated transcription"/>
    <property type="evidence" value="ECO:0007669"/>
    <property type="project" value="InterPro"/>
</dbReference>
<dbReference type="Proteomes" id="UP000028545">
    <property type="component" value="Unassembled WGS sequence"/>
</dbReference>
<dbReference type="InterPro" id="IPR007015">
    <property type="entry name" value="DNA_pol_V/MYBBP1A"/>
</dbReference>
<feature type="compositionally biased region" description="Acidic residues" evidence="5">
    <location>
        <begin position="771"/>
        <end position="786"/>
    </location>
</feature>
<evidence type="ECO:0008006" key="8">
    <source>
        <dbReference type="Google" id="ProtNLM"/>
    </source>
</evidence>
<evidence type="ECO:0000256" key="1">
    <source>
        <dbReference type="ARBA" id="ARBA00004123"/>
    </source>
</evidence>
<feature type="coiled-coil region" evidence="4">
    <location>
        <begin position="935"/>
        <end position="962"/>
    </location>
</feature>
<dbReference type="HOGENOM" id="CLU_005212_1_0_1"/>
<dbReference type="EMBL" id="JOWA01000088">
    <property type="protein sequence ID" value="KEZ44541.1"/>
    <property type="molecule type" value="Genomic_DNA"/>
</dbReference>
<reference evidence="6 7" key="1">
    <citation type="journal article" date="2014" name="Genome Announc.">
        <title>Draft genome sequence of the pathogenic fungus Scedosporium apiospermum.</title>
        <authorList>
            <person name="Vandeputte P."/>
            <person name="Ghamrawi S."/>
            <person name="Rechenmann M."/>
            <person name="Iltis A."/>
            <person name="Giraud S."/>
            <person name="Fleury M."/>
            <person name="Thornton C."/>
            <person name="Delhaes L."/>
            <person name="Meyer W."/>
            <person name="Papon N."/>
            <person name="Bouchara J.P."/>
        </authorList>
    </citation>
    <scope>NUCLEOTIDE SEQUENCE [LARGE SCALE GENOMIC DNA]</scope>
    <source>
        <strain evidence="6 7">IHEM 14462</strain>
    </source>
</reference>
<evidence type="ECO:0000256" key="3">
    <source>
        <dbReference type="ARBA" id="ARBA00023242"/>
    </source>
</evidence>
<dbReference type="PANTHER" id="PTHR13213">
    <property type="entry name" value="MYB-BINDING PROTEIN 1A FAMILY MEMBER"/>
    <property type="match status" value="1"/>
</dbReference>
<accession>A0A084GB29</accession>
<dbReference type="RefSeq" id="XP_016644340.1">
    <property type="nucleotide sequence ID" value="XM_016786334.1"/>
</dbReference>
<dbReference type="GO" id="GO:0005730">
    <property type="term" value="C:nucleolus"/>
    <property type="evidence" value="ECO:0007669"/>
    <property type="project" value="InterPro"/>
</dbReference>
<evidence type="ECO:0000313" key="6">
    <source>
        <dbReference type="EMBL" id="KEZ44541.1"/>
    </source>
</evidence>
<gene>
    <name evidence="6" type="ORF">SAPIO_CDS3564</name>
</gene>
<keyword evidence="4" id="KW-0175">Coiled coil</keyword>
<feature type="region of interest" description="Disordered" evidence="5">
    <location>
        <begin position="762"/>
        <end position="786"/>
    </location>
</feature>
<dbReference type="VEuPathDB" id="FungiDB:SAPIO_CDS3564"/>
<organism evidence="6 7">
    <name type="scientific">Pseudallescheria apiosperma</name>
    <name type="common">Scedosporium apiospermum</name>
    <dbReference type="NCBI Taxonomy" id="563466"/>
    <lineage>
        <taxon>Eukaryota</taxon>
        <taxon>Fungi</taxon>
        <taxon>Dikarya</taxon>
        <taxon>Ascomycota</taxon>
        <taxon>Pezizomycotina</taxon>
        <taxon>Sordariomycetes</taxon>
        <taxon>Hypocreomycetidae</taxon>
        <taxon>Microascales</taxon>
        <taxon>Microascaceae</taxon>
        <taxon>Scedosporium</taxon>
    </lineage>
</organism>
<comment type="caution">
    <text evidence="6">The sequence shown here is derived from an EMBL/GenBank/DDBJ whole genome shotgun (WGS) entry which is preliminary data.</text>
</comment>
<evidence type="ECO:0000256" key="2">
    <source>
        <dbReference type="ARBA" id="ARBA00006809"/>
    </source>
</evidence>
<protein>
    <recommendedName>
        <fullName evidence="8">DNA polymerase V</fullName>
    </recommendedName>
</protein>
<comment type="subcellular location">
    <subcellularLocation>
        <location evidence="1">Nucleus</location>
    </subcellularLocation>
</comment>
<dbReference type="InterPro" id="IPR016024">
    <property type="entry name" value="ARM-type_fold"/>
</dbReference>
<dbReference type="KEGG" id="sapo:SAPIO_CDS3564"/>
<dbReference type="GO" id="GO:0003677">
    <property type="term" value="F:DNA binding"/>
    <property type="evidence" value="ECO:0007669"/>
    <property type="project" value="InterPro"/>
</dbReference>
<feature type="region of interest" description="Disordered" evidence="5">
    <location>
        <begin position="1"/>
        <end position="27"/>
    </location>
</feature>
<dbReference type="AlphaFoldDB" id="A0A084GB29"/>
<keyword evidence="7" id="KW-1185">Reference proteome</keyword>
<evidence type="ECO:0000256" key="4">
    <source>
        <dbReference type="SAM" id="Coils"/>
    </source>
</evidence>
<comment type="similarity">
    <text evidence="2">Belongs to the MYBBP1A family.</text>
</comment>
<dbReference type="SUPFAM" id="SSF48371">
    <property type="entry name" value="ARM repeat"/>
    <property type="match status" value="1"/>
</dbReference>